<dbReference type="PANTHER" id="PTHR11717">
    <property type="entry name" value="LOW MOLECULAR WEIGHT PROTEIN TYROSINE PHOSPHATASE"/>
    <property type="match status" value="1"/>
</dbReference>
<name>A0A1I7ICB3_9FIRM</name>
<gene>
    <name evidence="8" type="ORF">SAMN05216508_1397</name>
</gene>
<organism evidence="8 9">
    <name type="scientific">Eubacterium pyruvativorans</name>
    <dbReference type="NCBI Taxonomy" id="155865"/>
    <lineage>
        <taxon>Bacteria</taxon>
        <taxon>Bacillati</taxon>
        <taxon>Bacillota</taxon>
        <taxon>Clostridia</taxon>
        <taxon>Eubacteriales</taxon>
        <taxon>Eubacteriaceae</taxon>
        <taxon>Eubacterium</taxon>
    </lineage>
</organism>
<evidence type="ECO:0000313" key="8">
    <source>
        <dbReference type="EMBL" id="SFU70589.1"/>
    </source>
</evidence>
<evidence type="ECO:0000313" key="9">
    <source>
        <dbReference type="Proteomes" id="UP000198817"/>
    </source>
</evidence>
<dbReference type="SUPFAM" id="SSF52788">
    <property type="entry name" value="Phosphotyrosine protein phosphatases I"/>
    <property type="match status" value="1"/>
</dbReference>
<accession>A0A1I7ICB3</accession>
<dbReference type="CDD" id="cd16343">
    <property type="entry name" value="LMWPTP"/>
    <property type="match status" value="1"/>
</dbReference>
<dbReference type="EMBL" id="FPBT01000039">
    <property type="protein sequence ID" value="SFU70589.1"/>
    <property type="molecule type" value="Genomic_DNA"/>
</dbReference>
<evidence type="ECO:0000256" key="5">
    <source>
        <dbReference type="ARBA" id="ARBA00051722"/>
    </source>
</evidence>
<dbReference type="PRINTS" id="PR00719">
    <property type="entry name" value="LMWPTPASE"/>
</dbReference>
<dbReference type="Proteomes" id="UP000198817">
    <property type="component" value="Unassembled WGS sequence"/>
</dbReference>
<evidence type="ECO:0000256" key="3">
    <source>
        <dbReference type="ARBA" id="ARBA00022801"/>
    </source>
</evidence>
<feature type="active site" description="Proton donor" evidence="6">
    <location>
        <position position="124"/>
    </location>
</feature>
<dbReference type="EC" id="3.1.3.48" evidence="2"/>
<evidence type="ECO:0000256" key="1">
    <source>
        <dbReference type="ARBA" id="ARBA00011063"/>
    </source>
</evidence>
<dbReference type="Gene3D" id="3.40.50.2300">
    <property type="match status" value="1"/>
</dbReference>
<feature type="active site" description="Nucleophile" evidence="6">
    <location>
        <position position="8"/>
    </location>
</feature>
<sequence>MIKILFICHGNICRSVSAQYIFENLVYQSGLDRPFLVDSAATSREEIGSPIYPPMERALRRLSVPVGTHRARQLRREDYDQYDLLIGMDEENVYYMRRILGDDPDHKVHFLMEYTDRPDAKIEDPWYTRNFDLCASEITEGCRGLLEALRTVRP</sequence>
<protein>
    <recommendedName>
        <fullName evidence="2">protein-tyrosine-phosphatase</fullName>
        <ecNumber evidence="2">3.1.3.48</ecNumber>
    </recommendedName>
</protein>
<dbReference type="GO" id="GO:0004725">
    <property type="term" value="F:protein tyrosine phosphatase activity"/>
    <property type="evidence" value="ECO:0007669"/>
    <property type="project" value="UniProtKB-EC"/>
</dbReference>
<evidence type="ECO:0000256" key="2">
    <source>
        <dbReference type="ARBA" id="ARBA00013064"/>
    </source>
</evidence>
<keyword evidence="3" id="KW-0378">Hydrolase</keyword>
<dbReference type="AlphaFoldDB" id="A0A1I7ICB3"/>
<feature type="active site" evidence="6">
    <location>
        <position position="14"/>
    </location>
</feature>
<keyword evidence="9" id="KW-1185">Reference proteome</keyword>
<dbReference type="InterPro" id="IPR036196">
    <property type="entry name" value="Ptyr_pPase_sf"/>
</dbReference>
<dbReference type="SMART" id="SM00226">
    <property type="entry name" value="LMWPc"/>
    <property type="match status" value="1"/>
</dbReference>
<comment type="catalytic activity">
    <reaction evidence="5">
        <text>O-phospho-L-tyrosyl-[protein] + H2O = L-tyrosyl-[protein] + phosphate</text>
        <dbReference type="Rhea" id="RHEA:10684"/>
        <dbReference type="Rhea" id="RHEA-COMP:10136"/>
        <dbReference type="Rhea" id="RHEA-COMP:20101"/>
        <dbReference type="ChEBI" id="CHEBI:15377"/>
        <dbReference type="ChEBI" id="CHEBI:43474"/>
        <dbReference type="ChEBI" id="CHEBI:46858"/>
        <dbReference type="ChEBI" id="CHEBI:61978"/>
        <dbReference type="EC" id="3.1.3.48"/>
    </reaction>
</comment>
<evidence type="ECO:0000256" key="4">
    <source>
        <dbReference type="ARBA" id="ARBA00022912"/>
    </source>
</evidence>
<evidence type="ECO:0000259" key="7">
    <source>
        <dbReference type="SMART" id="SM00226"/>
    </source>
</evidence>
<dbReference type="RefSeq" id="WP_090472159.1">
    <property type="nucleotide sequence ID" value="NZ_FOWF01000040.1"/>
</dbReference>
<keyword evidence="4" id="KW-0904">Protein phosphatase</keyword>
<dbReference type="InterPro" id="IPR023485">
    <property type="entry name" value="Ptyr_pPase"/>
</dbReference>
<dbReference type="InterPro" id="IPR050438">
    <property type="entry name" value="LMW_PTPase"/>
</dbReference>
<dbReference type="Pfam" id="PF01451">
    <property type="entry name" value="LMWPc"/>
    <property type="match status" value="1"/>
</dbReference>
<dbReference type="OrthoDB" id="9784339at2"/>
<dbReference type="PANTHER" id="PTHR11717:SF7">
    <property type="entry name" value="LOW MOLECULAR WEIGHT PHOSPHOTYROSINE PROTEIN PHOSPHATASE"/>
    <property type="match status" value="1"/>
</dbReference>
<proteinExistence type="inferred from homology"/>
<comment type="similarity">
    <text evidence="1">Belongs to the low molecular weight phosphotyrosine protein phosphatase family.</text>
</comment>
<feature type="domain" description="Phosphotyrosine protein phosphatase I" evidence="7">
    <location>
        <begin position="2"/>
        <end position="148"/>
    </location>
</feature>
<reference evidence="8 9" key="1">
    <citation type="submission" date="2016-10" db="EMBL/GenBank/DDBJ databases">
        <authorList>
            <person name="de Groot N.N."/>
        </authorList>
    </citation>
    <scope>NUCLEOTIDE SEQUENCE [LARGE SCALE GENOMIC DNA]</scope>
    <source>
        <strain evidence="8 9">KHGC13</strain>
    </source>
</reference>
<dbReference type="STRING" id="155865.SAMN05216515_1404"/>
<dbReference type="InterPro" id="IPR017867">
    <property type="entry name" value="Tyr_phospatase_low_mol_wt"/>
</dbReference>
<evidence type="ECO:0000256" key="6">
    <source>
        <dbReference type="PIRSR" id="PIRSR617867-1"/>
    </source>
</evidence>